<sequence>MIAPTFSTAHPRRIGVTAIWACAVTALSAQTDVEHLGDASWTNPAGWSTGQLPGSSDTAVLNAGTLTVDGDFAIDALKMNGGTLAGEFDAATDSITLLGGRQAAYWRNGTISNITLNVGSGSLFEIDHSSTATSSGSIFVFDTESIIDWLDGDILLNQGGAISNYGTWYDSAAGSGETHAVRTTSGASGSVSNESGATYVAQGGGTTRFDVSFDNQGSLQVDSGSTVILNGGGTMTTDGTMLVAAGGELKFADDYAITDAIKLQGAGQYTLSGGTLSMAGNLAAQDFQITGGTLNGSVAFLAGATWTGGTIGAGFTTNASDSSFVIANPSGNTFNATSFVNAGQVLWNDGDILLYQDATLTNGVTGSWQDDAAGAGETHQIRSPDASTNAAFTNRGTYSKSSEGTTRVLVPLALDSSGVVQVYAGTFIIDGGGYANTGTSFDVASGATLSIHSDFAIDDANGLLGDGQVALDDGKLTLNGFVSAPDFAINGGILTGDHTFLAGATWAGGELRDGATYNQPGSTFNLNDPTGNTLNNHYLDSSGTMVWNDGDILLNGDTTLSNQGDFNDDATASGESHSIRRSDASSPAFINYAESTYNKTSAGTTRMQVYFNHNSTLNIYDGVFRLEGTGVAFENTTLFVDSPGELVFASDFELQDAGSLSGDGLVTLESGTLNTAGDIGVARFDIVGGTLSGTVALLTDTQWTGGTIAANLTNQTTGTLTIADPTGNTVDGGTLINEGQVEWDDGDILLNNTASITNQSGAIWTDDAAAAEQTHTIRSSTATPASFTNAGTYEKVNLGTTRIDVPFYNEGTVDIYDGVLDLGAGGNATDIAAFNVGAGSKLTFSAGYDLTDASSLQGAGEVFLTGGTLYTTGNVDVGSFNLNGGTLIGTLTFNEALYWNNGTLGTAGSTHISSTGELTLADPTGNSLDNNTLIIDGVAYWQDGDIILNNSSTATTSVGAVWHDLATASGETHTVRVSSGDPTYFTNLGDYVKDSAGDTRFEVAFNNSGAVDVNAGQLILAGGGSATSGASFDVASDAALVVRDEEYVINEADGLTGSGALQLESGGLSLSGTLSALDFSITGGVFSGYSTLATDTTWSGGTFGNYGFTTIAPSGTLTLANPSSNRFEGHSVENYGTVLWNSGSLILNDYAGLTNYGTVTEQTGTNNAVYSSSQFGDGYFTNNEGGLFEKTSDTNTDFELYFLNYGDVSVTAGELRLKAGGYIESGSTIDVASGAAVVYRDSANFTIVDAASLTGAGTHQVTDTTVMFDGELSAFMRVENSTLGGTHILSDNFLFLGGSFDSSGTTTISSSGVLMLQDASGNTFDGRTLLNEGLINLTYGDLLLDNGATLTNDGTLLLDSSATHDTFTVHTATGSSGLIQNQLGAQISLQGQGTTHIDVPLENAGTLDAGSGHLVLTGGGYGTSDAAFKTDADGTLTFESNFQLTDIASLQGPGGFRVGSDTLTASGTLGADLVIDGGSLDGDVDIAGTLEFTGDDLVAGHTLSVLDEGTLILDSPAGFTLTGSGLNIDSTGTLRWLDGNLNLGPANALTNEGEIEFSGLSAELRPTTAGATFTNHGVLRLVPGVGNFVIDLPFTNTGTIVLQEGQLSLTQDSILDPSSDIQLADVTEFRIDAGTTTVTDARIFSGDGAVVQLGGTLNLDGDLSVDLHLIEGTFNTSTLVTSGELRIDDAIIPTDADFGIVDGGVAKLDRATFDLGNTTFEVDASSQLHWTGGTLLTDTAGGFAINGLMLIKGDGTYGASVSTPGVFLISSTGNVRKTAGTGSLVFDAPISLDGRLEVHSGDITLNAGGYADQATIDIWNGASLLLPNGFEMRDGTSVINGGALRLTGGTFDLSGDIGLGNDALFSGGTITGTHTLSGTLTWTGGDFDANGATTIANDSILQLLNFTGTHLERDLTIDGQMLWGVGDITGTDATITNNGNILLSSDGTISSADDSLELQNNGIFAKVGGSDTSTIDVPVTNAGYVLGGSGTLHFANTFTFAGGTIGVQNGGLLTFAAPLALPASTTLAGNGTVTADISTGGTISPGASVGSLTIDGDLTLESGALSFFEIDYVDTALAFDRLTVTGTLTLAGDLEIDFLTAIDPISTDMFTLYTAASLLGDFDNVANGGQVWADLPDGGRGIFTVNYGVSSLFDPNSVILSDFEFSPIPEPSTWALMITGLGLIGVQLYRRRRRA</sequence>
<feature type="domain" description="Ice-binding protein C-terminal" evidence="2">
    <location>
        <begin position="2167"/>
        <end position="2193"/>
    </location>
</feature>
<evidence type="ECO:0000313" key="3">
    <source>
        <dbReference type="EMBL" id="WRQ89226.1"/>
    </source>
</evidence>
<gene>
    <name evidence="3" type="ORF">K1X11_007385</name>
</gene>
<dbReference type="SUPFAM" id="SSF51126">
    <property type="entry name" value="Pectin lyase-like"/>
    <property type="match status" value="3"/>
</dbReference>
<name>A0ABZ1CCC7_9BACT</name>
<dbReference type="InterPro" id="IPR011050">
    <property type="entry name" value="Pectin_lyase_fold/virulence"/>
</dbReference>
<evidence type="ECO:0000313" key="4">
    <source>
        <dbReference type="Proteomes" id="UP000738431"/>
    </source>
</evidence>
<dbReference type="InterPro" id="IPR013424">
    <property type="entry name" value="Ice-binding_C"/>
</dbReference>
<organism evidence="3 4">
    <name type="scientific">Actomonas aquatica</name>
    <dbReference type="NCBI Taxonomy" id="2866162"/>
    <lineage>
        <taxon>Bacteria</taxon>
        <taxon>Pseudomonadati</taxon>
        <taxon>Verrucomicrobiota</taxon>
        <taxon>Opitutia</taxon>
        <taxon>Opitutales</taxon>
        <taxon>Opitutaceae</taxon>
        <taxon>Actomonas</taxon>
    </lineage>
</organism>
<dbReference type="Proteomes" id="UP000738431">
    <property type="component" value="Chromosome"/>
</dbReference>
<proteinExistence type="predicted"/>
<dbReference type="EMBL" id="CP139781">
    <property type="protein sequence ID" value="WRQ89226.1"/>
    <property type="molecule type" value="Genomic_DNA"/>
</dbReference>
<dbReference type="NCBIfam" id="TIGR02595">
    <property type="entry name" value="PEP_CTERM"/>
    <property type="match status" value="1"/>
</dbReference>
<feature type="transmembrane region" description="Helical" evidence="1">
    <location>
        <begin position="2172"/>
        <end position="2189"/>
    </location>
</feature>
<reference evidence="3 4" key="1">
    <citation type="submission" date="2023-12" db="EMBL/GenBank/DDBJ databases">
        <title>Description of an unclassified Opitutus bacterium of Verrucomicrobiota.</title>
        <authorList>
            <person name="Zhang D.-F."/>
        </authorList>
    </citation>
    <scope>NUCLEOTIDE SEQUENCE [LARGE SCALE GENOMIC DNA]</scope>
    <source>
        <strain evidence="3 4">WL0086</strain>
    </source>
</reference>
<keyword evidence="1" id="KW-0472">Membrane</keyword>
<keyword evidence="4" id="KW-1185">Reference proteome</keyword>
<dbReference type="Pfam" id="PF07589">
    <property type="entry name" value="PEP-CTERM"/>
    <property type="match status" value="1"/>
</dbReference>
<dbReference type="RefSeq" id="WP_221031093.1">
    <property type="nucleotide sequence ID" value="NZ_CP139781.1"/>
</dbReference>
<keyword evidence="1" id="KW-1133">Transmembrane helix</keyword>
<accession>A0ABZ1CCC7</accession>
<evidence type="ECO:0000259" key="2">
    <source>
        <dbReference type="Pfam" id="PF07589"/>
    </source>
</evidence>
<protein>
    <submittedName>
        <fullName evidence="3">PEPxxWA-CTERM sorting domain-containing protein</fullName>
    </submittedName>
</protein>
<evidence type="ECO:0000256" key="1">
    <source>
        <dbReference type="SAM" id="Phobius"/>
    </source>
</evidence>
<dbReference type="NCBIfam" id="NF035944">
    <property type="entry name" value="PEPxxWA-CTERM"/>
    <property type="match status" value="1"/>
</dbReference>
<keyword evidence="1" id="KW-0812">Transmembrane</keyword>